<proteinExistence type="predicted"/>
<dbReference type="PANTHER" id="PTHR11040:SF205">
    <property type="entry name" value="ZINC TRANSPORTER ZUPT"/>
    <property type="match status" value="1"/>
</dbReference>
<feature type="transmembrane region" description="Helical" evidence="1">
    <location>
        <begin position="328"/>
        <end position="350"/>
    </location>
</feature>
<dbReference type="PANTHER" id="PTHR11040">
    <property type="entry name" value="ZINC/IRON TRANSPORTER"/>
    <property type="match status" value="1"/>
</dbReference>
<keyword evidence="1" id="KW-1133">Transmembrane helix</keyword>
<evidence type="ECO:0000313" key="3">
    <source>
        <dbReference type="Proteomes" id="UP000782312"/>
    </source>
</evidence>
<feature type="transmembrane region" description="Helical" evidence="1">
    <location>
        <begin position="356"/>
        <end position="374"/>
    </location>
</feature>
<name>A0A932HY61_UNCTE</name>
<reference evidence="2" key="1">
    <citation type="submission" date="2020-07" db="EMBL/GenBank/DDBJ databases">
        <title>Huge and variable diversity of episymbiotic CPR bacteria and DPANN archaea in groundwater ecosystems.</title>
        <authorList>
            <person name="He C.Y."/>
            <person name="Keren R."/>
            <person name="Whittaker M."/>
            <person name="Farag I.F."/>
            <person name="Doudna J."/>
            <person name="Cate J.H.D."/>
            <person name="Banfield J.F."/>
        </authorList>
    </citation>
    <scope>NUCLEOTIDE SEQUENCE</scope>
    <source>
        <strain evidence="2">NC_groundwater_763_Ag_S-0.2um_68_21</strain>
    </source>
</reference>
<dbReference type="GO" id="GO:0005385">
    <property type="term" value="F:zinc ion transmembrane transporter activity"/>
    <property type="evidence" value="ECO:0007669"/>
    <property type="project" value="TreeGrafter"/>
</dbReference>
<protein>
    <submittedName>
        <fullName evidence="2">Metal transporter</fullName>
    </submittedName>
</protein>
<accession>A0A932HY61</accession>
<feature type="transmembrane region" description="Helical" evidence="1">
    <location>
        <begin position="221"/>
        <end position="242"/>
    </location>
</feature>
<feature type="transmembrane region" description="Helical" evidence="1">
    <location>
        <begin position="386"/>
        <end position="409"/>
    </location>
</feature>
<evidence type="ECO:0000256" key="1">
    <source>
        <dbReference type="SAM" id="Phobius"/>
    </source>
</evidence>
<evidence type="ECO:0000313" key="2">
    <source>
        <dbReference type="EMBL" id="MBI3127208.1"/>
    </source>
</evidence>
<gene>
    <name evidence="2" type="ORF">HYZ11_06360</name>
</gene>
<feature type="transmembrane region" description="Helical" evidence="1">
    <location>
        <begin position="263"/>
        <end position="288"/>
    </location>
</feature>
<feature type="transmembrane region" description="Helical" evidence="1">
    <location>
        <begin position="294"/>
        <end position="316"/>
    </location>
</feature>
<keyword evidence="1" id="KW-0812">Transmembrane</keyword>
<feature type="transmembrane region" description="Helical" evidence="1">
    <location>
        <begin position="21"/>
        <end position="40"/>
    </location>
</feature>
<dbReference type="Proteomes" id="UP000782312">
    <property type="component" value="Unassembled WGS sequence"/>
</dbReference>
<organism evidence="2 3">
    <name type="scientific">Tectimicrobiota bacterium</name>
    <dbReference type="NCBI Taxonomy" id="2528274"/>
    <lineage>
        <taxon>Bacteria</taxon>
        <taxon>Pseudomonadati</taxon>
        <taxon>Nitrospinota/Tectimicrobiota group</taxon>
        <taxon>Candidatus Tectimicrobiota</taxon>
    </lineage>
</organism>
<feature type="transmembrane region" description="Helical" evidence="1">
    <location>
        <begin position="189"/>
        <end position="209"/>
    </location>
</feature>
<keyword evidence="1" id="KW-0472">Membrane</keyword>
<feature type="transmembrane region" description="Helical" evidence="1">
    <location>
        <begin position="156"/>
        <end position="177"/>
    </location>
</feature>
<sequence length="410" mass="42790">MAVHHAEHASRPVTGGALWRTCAWGLLPLLLLAGLVYYVMTSGENLLGRSPVSQDALQKLEFQRVVLRPGSILVQAVNTGPGPVAVGQVTVNEAMWNFTAEPKGEVARLGRVRISIPYPWHAEEPLKIAVISSAGVKFEKEISVAIETPEMGMASVGYFSLIGIYVGVIPVFLGFLWKPFLGRLGPGAMSFLISFTVGVLLALGVDVMAEAVETAGRVGSALRGGGVVTLGFLAGLLVLGGVEQSVPRGAPLERKDGGFRDKLILAYLISVGIGLHNFGEGVAIGSAYVVGNVALGALLIVGFMIHNVTEGIAIVAPVAQGRVALKHLAWMCLLAGAPTIAGAVIGGFAYYDSLAALFFAIGGGAVFYVVYQIVRDMARGRGLSQITWAEIAGLLLGVGAMYATGLLVAT</sequence>
<dbReference type="EMBL" id="JACPUR010000016">
    <property type="protein sequence ID" value="MBI3127208.1"/>
    <property type="molecule type" value="Genomic_DNA"/>
</dbReference>
<dbReference type="AlphaFoldDB" id="A0A932HY61"/>
<dbReference type="GO" id="GO:0016020">
    <property type="term" value="C:membrane"/>
    <property type="evidence" value="ECO:0007669"/>
    <property type="project" value="TreeGrafter"/>
</dbReference>
<comment type="caution">
    <text evidence="2">The sequence shown here is derived from an EMBL/GenBank/DDBJ whole genome shotgun (WGS) entry which is preliminary data.</text>
</comment>